<dbReference type="AlphaFoldDB" id="A0A0E9XH10"/>
<dbReference type="EMBL" id="GBXM01007447">
    <property type="protein sequence ID" value="JAI01131.1"/>
    <property type="molecule type" value="Transcribed_RNA"/>
</dbReference>
<reference evidence="1" key="2">
    <citation type="journal article" date="2015" name="Fish Shellfish Immunol.">
        <title>Early steps in the European eel (Anguilla anguilla)-Vibrio vulnificus interaction in the gills: Role of the RtxA13 toxin.</title>
        <authorList>
            <person name="Callol A."/>
            <person name="Pajuelo D."/>
            <person name="Ebbesson L."/>
            <person name="Teles M."/>
            <person name="MacKenzie S."/>
            <person name="Amaro C."/>
        </authorList>
    </citation>
    <scope>NUCLEOTIDE SEQUENCE</scope>
</reference>
<accession>A0A0E9XH10</accession>
<organism evidence="1">
    <name type="scientific">Anguilla anguilla</name>
    <name type="common">European freshwater eel</name>
    <name type="synonym">Muraena anguilla</name>
    <dbReference type="NCBI Taxonomy" id="7936"/>
    <lineage>
        <taxon>Eukaryota</taxon>
        <taxon>Metazoa</taxon>
        <taxon>Chordata</taxon>
        <taxon>Craniata</taxon>
        <taxon>Vertebrata</taxon>
        <taxon>Euteleostomi</taxon>
        <taxon>Actinopterygii</taxon>
        <taxon>Neopterygii</taxon>
        <taxon>Teleostei</taxon>
        <taxon>Anguilliformes</taxon>
        <taxon>Anguillidae</taxon>
        <taxon>Anguilla</taxon>
    </lineage>
</organism>
<sequence>MQCCYYGIFSLGSGSRNTGLQRHTVSRLGNYNIV</sequence>
<name>A0A0E9XH10_ANGAN</name>
<proteinExistence type="predicted"/>
<evidence type="ECO:0000313" key="1">
    <source>
        <dbReference type="EMBL" id="JAI01131.1"/>
    </source>
</evidence>
<protein>
    <submittedName>
        <fullName evidence="1">Uncharacterized protein</fullName>
    </submittedName>
</protein>
<reference evidence="1" key="1">
    <citation type="submission" date="2014-11" db="EMBL/GenBank/DDBJ databases">
        <authorList>
            <person name="Amaro Gonzalez C."/>
        </authorList>
    </citation>
    <scope>NUCLEOTIDE SEQUENCE</scope>
</reference>